<protein>
    <submittedName>
        <fullName evidence="3">Aspartate carbamoyltransferase catalytic subunit</fullName>
    </submittedName>
</protein>
<sequence length="180" mass="19144">MTQVEINGSDTGTVRVLHLDLPPEAVERFTQMAGTGEWPLKYALGAKRLREAFVDVVSIRDLGEMPLSRYLAEAYDVQARALGDDRARLDALTGHVLVLPSQAFDATSQTLTISPPLKLIRSYAETRAAARGPKVTSKSARGQGSGGAPGPTSRGNSGLLKLILAAIALVLALVLWLALV</sequence>
<organism evidence="3 4">
    <name type="scientific">Antarctobacter heliothermus</name>
    <dbReference type="NCBI Taxonomy" id="74033"/>
    <lineage>
        <taxon>Bacteria</taxon>
        <taxon>Pseudomonadati</taxon>
        <taxon>Pseudomonadota</taxon>
        <taxon>Alphaproteobacteria</taxon>
        <taxon>Rhodobacterales</taxon>
        <taxon>Roseobacteraceae</taxon>
        <taxon>Antarctobacter</taxon>
    </lineage>
</organism>
<proteinExistence type="predicted"/>
<reference evidence="3 4" key="1">
    <citation type="submission" date="2017-07" db="EMBL/GenBank/DDBJ databases">
        <title>Genome Sequence of Antarctobacter heliothermus Strain SMS3 Isolated from a culture of the Diatom Skeletonema marinoi.</title>
        <authorList>
            <person name="Topel M."/>
            <person name="Pinder M.I.M."/>
            <person name="Johansson O.N."/>
            <person name="Kourtchenko O."/>
            <person name="Godhe A."/>
            <person name="Clarke A.K."/>
        </authorList>
    </citation>
    <scope>NUCLEOTIDE SEQUENCE [LARGE SCALE GENOMIC DNA]</scope>
    <source>
        <strain evidence="3 4">SMS3</strain>
    </source>
</reference>
<keyword evidence="2" id="KW-1133">Transmembrane helix</keyword>
<feature type="region of interest" description="Disordered" evidence="1">
    <location>
        <begin position="130"/>
        <end position="153"/>
    </location>
</feature>
<dbReference type="AlphaFoldDB" id="A0A222DZ34"/>
<dbReference type="RefSeq" id="WP_094033487.1">
    <property type="nucleotide sequence ID" value="NZ_CP022540.1"/>
</dbReference>
<keyword evidence="2" id="KW-0472">Membrane</keyword>
<dbReference type="OrthoDB" id="7875742at2"/>
<evidence type="ECO:0000313" key="3">
    <source>
        <dbReference type="EMBL" id="ASP19206.1"/>
    </source>
</evidence>
<accession>A0A222DZ34</accession>
<keyword evidence="2" id="KW-0812">Transmembrane</keyword>
<dbReference type="EMBL" id="CP022540">
    <property type="protein sequence ID" value="ASP19206.1"/>
    <property type="molecule type" value="Genomic_DNA"/>
</dbReference>
<evidence type="ECO:0000256" key="1">
    <source>
        <dbReference type="SAM" id="MobiDB-lite"/>
    </source>
</evidence>
<keyword evidence="3" id="KW-0808">Transferase</keyword>
<name>A0A222DZ34_9RHOB</name>
<evidence type="ECO:0000256" key="2">
    <source>
        <dbReference type="SAM" id="Phobius"/>
    </source>
</evidence>
<dbReference type="Proteomes" id="UP000203589">
    <property type="component" value="Chromosome"/>
</dbReference>
<keyword evidence="4" id="KW-1185">Reference proteome</keyword>
<dbReference type="KEGG" id="aht:ANTHELSMS3_00486"/>
<evidence type="ECO:0000313" key="4">
    <source>
        <dbReference type="Proteomes" id="UP000203589"/>
    </source>
</evidence>
<dbReference type="GO" id="GO:0016740">
    <property type="term" value="F:transferase activity"/>
    <property type="evidence" value="ECO:0007669"/>
    <property type="project" value="UniProtKB-KW"/>
</dbReference>
<feature type="transmembrane region" description="Helical" evidence="2">
    <location>
        <begin position="159"/>
        <end position="179"/>
    </location>
</feature>
<gene>
    <name evidence="3" type="ORF">ANTHELSMS3_00486</name>
</gene>